<dbReference type="OrthoDB" id="10058785at2759"/>
<evidence type="ECO:0000256" key="5">
    <source>
        <dbReference type="SAM" id="SignalP"/>
    </source>
</evidence>
<evidence type="ECO:0000313" key="7">
    <source>
        <dbReference type="EMBL" id="RCN52253.1"/>
    </source>
</evidence>
<dbReference type="Pfam" id="PF00112">
    <property type="entry name" value="Peptidase_C1"/>
    <property type="match status" value="1"/>
</dbReference>
<evidence type="ECO:0000259" key="6">
    <source>
        <dbReference type="SMART" id="SM00645"/>
    </source>
</evidence>
<dbReference type="GO" id="GO:0008234">
    <property type="term" value="F:cysteine-type peptidase activity"/>
    <property type="evidence" value="ECO:0007669"/>
    <property type="project" value="UniProtKB-KW"/>
</dbReference>
<feature type="chain" id="PRO_5018630169" evidence="5">
    <location>
        <begin position="18"/>
        <end position="269"/>
    </location>
</feature>
<dbReference type="STRING" id="29170.A0A368H6L3"/>
<dbReference type="Proteomes" id="UP000252519">
    <property type="component" value="Unassembled WGS sequence"/>
</dbReference>
<feature type="domain" description="Peptidase C1A papain C-terminal" evidence="6">
    <location>
        <begin position="94"/>
        <end position="269"/>
    </location>
</feature>
<dbReference type="Gene3D" id="3.90.70.10">
    <property type="entry name" value="Cysteine proteinases"/>
    <property type="match status" value="1"/>
</dbReference>
<accession>A0A368H6L3</accession>
<gene>
    <name evidence="7" type="ORF">ANCCAN_01686</name>
</gene>
<evidence type="ECO:0000313" key="8">
    <source>
        <dbReference type="Proteomes" id="UP000252519"/>
    </source>
</evidence>
<dbReference type="SMART" id="SM00645">
    <property type="entry name" value="Pept_C1"/>
    <property type="match status" value="1"/>
</dbReference>
<feature type="signal peptide" evidence="5">
    <location>
        <begin position="1"/>
        <end position="17"/>
    </location>
</feature>
<dbReference type="PROSITE" id="PS00139">
    <property type="entry name" value="THIOL_PROTEASE_CYS"/>
    <property type="match status" value="1"/>
</dbReference>
<comment type="caution">
    <text evidence="7">The sequence shown here is derived from an EMBL/GenBank/DDBJ whole genome shotgun (WGS) entry which is preliminary data.</text>
</comment>
<dbReference type="PANTHER" id="PTHR12411">
    <property type="entry name" value="CYSTEINE PROTEASE FAMILY C1-RELATED"/>
    <property type="match status" value="1"/>
</dbReference>
<protein>
    <submittedName>
        <fullName evidence="7">Papain family cysteine protease</fullName>
    </submittedName>
</protein>
<keyword evidence="8" id="KW-1185">Reference proteome</keyword>
<dbReference type="GO" id="GO:0006508">
    <property type="term" value="P:proteolysis"/>
    <property type="evidence" value="ECO:0007669"/>
    <property type="project" value="UniProtKB-KW"/>
</dbReference>
<reference evidence="7 8" key="1">
    <citation type="submission" date="2014-10" db="EMBL/GenBank/DDBJ databases">
        <title>Draft genome of the hookworm Ancylostoma caninum.</title>
        <authorList>
            <person name="Mitreva M."/>
        </authorList>
    </citation>
    <scope>NUCLEOTIDE SEQUENCE [LARGE SCALE GENOMIC DNA]</scope>
    <source>
        <strain evidence="7 8">Baltimore</strain>
    </source>
</reference>
<dbReference type="InterPro" id="IPR000169">
    <property type="entry name" value="Pept_cys_AS"/>
</dbReference>
<dbReference type="InterPro" id="IPR013128">
    <property type="entry name" value="Peptidase_C1A"/>
</dbReference>
<keyword evidence="3" id="KW-0378">Hydrolase</keyword>
<keyword evidence="2 7" id="KW-0645">Protease</keyword>
<sequence length="269" mass="30510">MLHLLVAFFVIPPAVKPTTVAEFLTRPKSKEAAKLDGPAFVDYINQQQSFFKAEYSPDAEEFVRRRIMDAKFAVDPDRKEPKDLLASSGLKVDLPERFDAREKWPKCVSLKYVRDQSGCGSCWAVSTVSVMSDRACVLSNGRVNRILSDAEVLSCCMGNCGFGCHGGWVGRSFGYAWRHGISTGGRYREKNACKPYPFYPCGKHQHLPYYGECPNGLWPTPRCRRTCQLGYPIPFDKDKIYSEFPFGKNCNLLNILNPKFRAFYRHCST</sequence>
<keyword evidence="4" id="KW-0788">Thiol protease</keyword>
<feature type="non-terminal residue" evidence="7">
    <location>
        <position position="269"/>
    </location>
</feature>
<keyword evidence="5" id="KW-0732">Signal</keyword>
<proteinExistence type="inferred from homology"/>
<dbReference type="SUPFAM" id="SSF54001">
    <property type="entry name" value="Cysteine proteinases"/>
    <property type="match status" value="1"/>
</dbReference>
<evidence type="ECO:0000256" key="3">
    <source>
        <dbReference type="ARBA" id="ARBA00022801"/>
    </source>
</evidence>
<evidence type="ECO:0000256" key="1">
    <source>
        <dbReference type="ARBA" id="ARBA00008455"/>
    </source>
</evidence>
<evidence type="ECO:0000256" key="2">
    <source>
        <dbReference type="ARBA" id="ARBA00022670"/>
    </source>
</evidence>
<comment type="similarity">
    <text evidence="1">Belongs to the peptidase C1 family.</text>
</comment>
<dbReference type="AlphaFoldDB" id="A0A368H6L3"/>
<dbReference type="InterPro" id="IPR000668">
    <property type="entry name" value="Peptidase_C1A_C"/>
</dbReference>
<name>A0A368H6L3_ANCCA</name>
<evidence type="ECO:0000256" key="4">
    <source>
        <dbReference type="ARBA" id="ARBA00022807"/>
    </source>
</evidence>
<organism evidence="7 8">
    <name type="scientific">Ancylostoma caninum</name>
    <name type="common">Dog hookworm</name>
    <dbReference type="NCBI Taxonomy" id="29170"/>
    <lineage>
        <taxon>Eukaryota</taxon>
        <taxon>Metazoa</taxon>
        <taxon>Ecdysozoa</taxon>
        <taxon>Nematoda</taxon>
        <taxon>Chromadorea</taxon>
        <taxon>Rhabditida</taxon>
        <taxon>Rhabditina</taxon>
        <taxon>Rhabditomorpha</taxon>
        <taxon>Strongyloidea</taxon>
        <taxon>Ancylostomatidae</taxon>
        <taxon>Ancylostomatinae</taxon>
        <taxon>Ancylostoma</taxon>
    </lineage>
</organism>
<dbReference type="EMBL" id="JOJR01000008">
    <property type="protein sequence ID" value="RCN52253.1"/>
    <property type="molecule type" value="Genomic_DNA"/>
</dbReference>
<dbReference type="InterPro" id="IPR038765">
    <property type="entry name" value="Papain-like_cys_pep_sf"/>
</dbReference>